<feature type="region of interest" description="Disordered" evidence="1">
    <location>
        <begin position="35"/>
        <end position="82"/>
    </location>
</feature>
<evidence type="ECO:0000256" key="2">
    <source>
        <dbReference type="SAM" id="SignalP"/>
    </source>
</evidence>
<keyword evidence="2" id="KW-0732">Signal</keyword>
<dbReference type="Pfam" id="PF08238">
    <property type="entry name" value="Sel1"/>
    <property type="match status" value="6"/>
</dbReference>
<feature type="chain" id="PRO_5047338541" description="Sel1 repeat family protein" evidence="2">
    <location>
        <begin position="33"/>
        <end position="356"/>
    </location>
</feature>
<organism evidence="3 4">
    <name type="scientific">Methylobacterium radiotolerans</name>
    <dbReference type="NCBI Taxonomy" id="31998"/>
    <lineage>
        <taxon>Bacteria</taxon>
        <taxon>Pseudomonadati</taxon>
        <taxon>Pseudomonadota</taxon>
        <taxon>Alphaproteobacteria</taxon>
        <taxon>Hyphomicrobiales</taxon>
        <taxon>Methylobacteriaceae</taxon>
        <taxon>Methylobacterium</taxon>
    </lineage>
</organism>
<feature type="signal peptide" evidence="2">
    <location>
        <begin position="1"/>
        <end position="32"/>
    </location>
</feature>
<dbReference type="PANTHER" id="PTHR11102">
    <property type="entry name" value="SEL-1-LIKE PROTEIN"/>
    <property type="match status" value="1"/>
</dbReference>
<proteinExistence type="predicted"/>
<dbReference type="EMBL" id="MLBY01000005">
    <property type="protein sequence ID" value="MEE7458459.1"/>
    <property type="molecule type" value="Genomic_DNA"/>
</dbReference>
<evidence type="ECO:0000313" key="4">
    <source>
        <dbReference type="Proteomes" id="UP001349262"/>
    </source>
</evidence>
<reference evidence="3 4" key="1">
    <citation type="journal article" date="2012" name="Genet. Mol. Biol.">
        <title>Analysis of 16S rRNA and mxaF genes revealing insights into Methylobacterium niche-specific plant association.</title>
        <authorList>
            <person name="Dourado M.N."/>
            <person name="Andreote F.D."/>
            <person name="Dini-Andreote F."/>
            <person name="Conti R."/>
            <person name="Araujo J.M."/>
            <person name="Araujo W.L."/>
        </authorList>
    </citation>
    <scope>NUCLEOTIDE SEQUENCE [LARGE SCALE GENOMIC DNA]</scope>
    <source>
        <strain evidence="3 4">SR1.6/4</strain>
    </source>
</reference>
<dbReference type="InterPro" id="IPR050767">
    <property type="entry name" value="Sel1_AlgK"/>
</dbReference>
<evidence type="ECO:0000256" key="1">
    <source>
        <dbReference type="SAM" id="MobiDB-lite"/>
    </source>
</evidence>
<evidence type="ECO:0000313" key="3">
    <source>
        <dbReference type="EMBL" id="MEE7458459.1"/>
    </source>
</evidence>
<protein>
    <recommendedName>
        <fullName evidence="5">Sel1 repeat family protein</fullName>
    </recommendedName>
</protein>
<dbReference type="Gene3D" id="1.25.40.10">
    <property type="entry name" value="Tetratricopeptide repeat domain"/>
    <property type="match status" value="2"/>
</dbReference>
<name>A0ABU7TDU0_9HYPH</name>
<feature type="region of interest" description="Disordered" evidence="1">
    <location>
        <begin position="159"/>
        <end position="178"/>
    </location>
</feature>
<gene>
    <name evidence="3" type="ORF">MRSR164_17270</name>
</gene>
<dbReference type="InterPro" id="IPR011990">
    <property type="entry name" value="TPR-like_helical_dom_sf"/>
</dbReference>
<dbReference type="SMART" id="SM00671">
    <property type="entry name" value="SEL1"/>
    <property type="match status" value="6"/>
</dbReference>
<comment type="caution">
    <text evidence="3">The sequence shown here is derived from an EMBL/GenBank/DDBJ whole genome shotgun (WGS) entry which is preliminary data.</text>
</comment>
<accession>A0ABU7TDU0</accession>
<evidence type="ECO:0008006" key="5">
    <source>
        <dbReference type="Google" id="ProtNLM"/>
    </source>
</evidence>
<sequence length="356" mass="37726">MTVDRPTVPTRLWPAALSACALLLVGATGLLAAPKAPTTREPPAQVAPPKADAGGLKRELPSPYTPNAKGAQPSSANPNADAAYGAYQRGRYVTAFREATKRIETNPKDAAAMTLLGELYNQGLGVKQDPKRALDWYRLAAAQNDAHAMASLGLMAMDGRGQPKDPKAGRSWLEQAASKGEPSASYNLALIQIGSDRPEDLTAAVANFRKAADAEISAAQYALGVLYLQGRGVTKDTVQAAQWFRRAADNGDLGAEVEFAIRLFNGDGVTKDEARAARYFLHAAQRGNAIAQNRIARLYAAGRGVPKNLVEAAGWNLAAAAQGRSDETLDQATAGLNAEERKRAEALAAERAKLQP</sequence>
<dbReference type="Proteomes" id="UP001349262">
    <property type="component" value="Unassembled WGS sequence"/>
</dbReference>
<dbReference type="PANTHER" id="PTHR11102:SF160">
    <property type="entry name" value="ERAD-ASSOCIATED E3 UBIQUITIN-PROTEIN LIGASE COMPONENT HRD3"/>
    <property type="match status" value="1"/>
</dbReference>
<dbReference type="InterPro" id="IPR006597">
    <property type="entry name" value="Sel1-like"/>
</dbReference>
<keyword evidence="4" id="KW-1185">Reference proteome</keyword>
<dbReference type="SUPFAM" id="SSF81901">
    <property type="entry name" value="HCP-like"/>
    <property type="match status" value="2"/>
</dbReference>